<dbReference type="EMBL" id="MCGO01000010">
    <property type="protein sequence ID" value="ORY49096.1"/>
    <property type="molecule type" value="Genomic_DNA"/>
</dbReference>
<protein>
    <submittedName>
        <fullName evidence="1">Uncharacterized protein</fullName>
    </submittedName>
</protein>
<evidence type="ECO:0000313" key="3">
    <source>
        <dbReference type="EMBL" id="ORY49096.1"/>
    </source>
</evidence>
<dbReference type="Proteomes" id="UP000193642">
    <property type="component" value="Unassembled WGS sequence"/>
</dbReference>
<dbReference type="EMBL" id="MCGO01000010">
    <property type="protein sequence ID" value="ORY49094.1"/>
    <property type="molecule type" value="Genomic_DNA"/>
</dbReference>
<organism evidence="1 4">
    <name type="scientific">Rhizoclosmatium globosum</name>
    <dbReference type="NCBI Taxonomy" id="329046"/>
    <lineage>
        <taxon>Eukaryota</taxon>
        <taxon>Fungi</taxon>
        <taxon>Fungi incertae sedis</taxon>
        <taxon>Chytridiomycota</taxon>
        <taxon>Chytridiomycota incertae sedis</taxon>
        <taxon>Chytridiomycetes</taxon>
        <taxon>Chytridiales</taxon>
        <taxon>Chytriomycetaceae</taxon>
        <taxon>Rhizoclosmatium</taxon>
    </lineage>
</organism>
<dbReference type="AlphaFoldDB" id="A0A1Y2CQI8"/>
<gene>
    <name evidence="1" type="ORF">BCR33DRAFT_714150</name>
    <name evidence="2" type="ORF">BCR33DRAFT_714151</name>
    <name evidence="3" type="ORF">BCR33DRAFT_714152</name>
</gene>
<comment type="caution">
    <text evidence="1">The sequence shown here is derived from an EMBL/GenBank/DDBJ whole genome shotgun (WGS) entry which is preliminary data.</text>
</comment>
<evidence type="ECO:0000313" key="2">
    <source>
        <dbReference type="EMBL" id="ORY49095.1"/>
    </source>
</evidence>
<name>A0A1Y2CQI8_9FUNG</name>
<evidence type="ECO:0000313" key="1">
    <source>
        <dbReference type="EMBL" id="ORY49094.1"/>
    </source>
</evidence>
<sequence>MEGSFQGIVSLVHNLIRVLSQLRARLNSLVLNCSEAKPYLLFDLNFTMQSETRRLRETNI</sequence>
<reference evidence="1 4" key="1">
    <citation type="submission" date="2016-07" db="EMBL/GenBank/DDBJ databases">
        <title>Pervasive Adenine N6-methylation of Active Genes in Fungi.</title>
        <authorList>
            <consortium name="DOE Joint Genome Institute"/>
            <person name="Mondo S.J."/>
            <person name="Dannebaum R.O."/>
            <person name="Kuo R.C."/>
            <person name="Labutti K."/>
            <person name="Haridas S."/>
            <person name="Kuo A."/>
            <person name="Salamov A."/>
            <person name="Ahrendt S.R."/>
            <person name="Lipzen A."/>
            <person name="Sullivan W."/>
            <person name="Andreopoulos W.B."/>
            <person name="Clum A."/>
            <person name="Lindquist E."/>
            <person name="Daum C."/>
            <person name="Ramamoorthy G.K."/>
            <person name="Gryganskyi A."/>
            <person name="Culley D."/>
            <person name="Magnuson J.K."/>
            <person name="James T.Y."/>
            <person name="O'Malley M.A."/>
            <person name="Stajich J.E."/>
            <person name="Spatafora J.W."/>
            <person name="Visel A."/>
            <person name="Grigoriev I.V."/>
        </authorList>
    </citation>
    <scope>NUCLEOTIDE SEQUENCE [LARGE SCALE GENOMIC DNA]</scope>
    <source>
        <strain evidence="1 4">JEL800</strain>
    </source>
</reference>
<keyword evidence="4" id="KW-1185">Reference proteome</keyword>
<proteinExistence type="predicted"/>
<dbReference type="EMBL" id="MCGO01000010">
    <property type="protein sequence ID" value="ORY49095.1"/>
    <property type="molecule type" value="Genomic_DNA"/>
</dbReference>
<evidence type="ECO:0000313" key="4">
    <source>
        <dbReference type="Proteomes" id="UP000193642"/>
    </source>
</evidence>
<accession>A0A1Y2CQI8</accession>